<accession>A0A9X3LKJ4</accession>
<dbReference type="InterPro" id="IPR018729">
    <property type="entry name" value="DUF2269_transmembrane"/>
</dbReference>
<proteinExistence type="predicted"/>
<sequence length="146" mass="16889">MNDYYIYIVFIHVLSAVLSVGPLFVLFAVLRKMQESDRLLDQTHISIFRSVVRLIKHAGHVLVGSGVLLVIFGPWPWHTPWIVMTIALMVVSIFFLARAFSSTLKKFDDNEADRVFLIKKLRKATWIYIILLVLMLALMVIKPTMW</sequence>
<name>A0A9X3LKJ4_9BACL</name>
<keyword evidence="1" id="KW-0472">Membrane</keyword>
<evidence type="ECO:0000256" key="1">
    <source>
        <dbReference type="SAM" id="Phobius"/>
    </source>
</evidence>
<dbReference type="EMBL" id="JAMKBJ010000014">
    <property type="protein sequence ID" value="MCZ8538239.1"/>
    <property type="molecule type" value="Genomic_DNA"/>
</dbReference>
<keyword evidence="1" id="KW-0812">Transmembrane</keyword>
<feature type="transmembrane region" description="Helical" evidence="1">
    <location>
        <begin position="81"/>
        <end position="100"/>
    </location>
</feature>
<evidence type="ECO:0000313" key="2">
    <source>
        <dbReference type="EMBL" id="MCZ8538239.1"/>
    </source>
</evidence>
<organism evidence="2 3">
    <name type="scientific">Paenisporosarcina quisquiliarum</name>
    <dbReference type="NCBI Taxonomy" id="365346"/>
    <lineage>
        <taxon>Bacteria</taxon>
        <taxon>Bacillati</taxon>
        <taxon>Bacillota</taxon>
        <taxon>Bacilli</taxon>
        <taxon>Bacillales</taxon>
        <taxon>Caryophanaceae</taxon>
        <taxon>Paenisporosarcina</taxon>
    </lineage>
</organism>
<dbReference type="RefSeq" id="WP_269927313.1">
    <property type="nucleotide sequence ID" value="NZ_JAMKBJ010000014.1"/>
</dbReference>
<dbReference type="Proteomes" id="UP001152173">
    <property type="component" value="Unassembled WGS sequence"/>
</dbReference>
<protein>
    <submittedName>
        <fullName evidence="2">DUF2269 domain-containing protein</fullName>
    </submittedName>
</protein>
<dbReference type="AlphaFoldDB" id="A0A9X3LKJ4"/>
<keyword evidence="1" id="KW-1133">Transmembrane helix</keyword>
<comment type="caution">
    <text evidence="2">The sequence shown here is derived from an EMBL/GenBank/DDBJ whole genome shotgun (WGS) entry which is preliminary data.</text>
</comment>
<reference evidence="2" key="1">
    <citation type="submission" date="2022-05" db="EMBL/GenBank/DDBJ databases">
        <authorList>
            <person name="Colautti A."/>
            <person name="Iacumin L."/>
        </authorList>
    </citation>
    <scope>NUCLEOTIDE SEQUENCE</scope>
    <source>
        <strain evidence="2">SK 55</strain>
    </source>
</reference>
<gene>
    <name evidence="2" type="ORF">M9R32_13665</name>
</gene>
<feature type="transmembrane region" description="Helical" evidence="1">
    <location>
        <begin position="121"/>
        <end position="141"/>
    </location>
</feature>
<feature type="transmembrane region" description="Helical" evidence="1">
    <location>
        <begin position="6"/>
        <end position="30"/>
    </location>
</feature>
<evidence type="ECO:0000313" key="3">
    <source>
        <dbReference type="Proteomes" id="UP001152173"/>
    </source>
</evidence>
<keyword evidence="3" id="KW-1185">Reference proteome</keyword>
<feature type="transmembrane region" description="Helical" evidence="1">
    <location>
        <begin position="51"/>
        <end position="75"/>
    </location>
</feature>
<dbReference type="Pfam" id="PF10027">
    <property type="entry name" value="DUF2269"/>
    <property type="match status" value="1"/>
</dbReference>